<keyword evidence="4 5" id="KW-0472">Membrane</keyword>
<dbReference type="PANTHER" id="PTHR12714">
    <property type="entry name" value="PROTEIN-S ISOPRENYLCYSTEINE O-METHYLTRANSFERASE"/>
    <property type="match status" value="1"/>
</dbReference>
<feature type="transmembrane region" description="Helical" evidence="5">
    <location>
        <begin position="42"/>
        <end position="61"/>
    </location>
</feature>
<evidence type="ECO:0000313" key="6">
    <source>
        <dbReference type="EMBL" id="GAP40230.1"/>
    </source>
</evidence>
<dbReference type="InterPro" id="IPR007269">
    <property type="entry name" value="ICMT_MeTrfase"/>
</dbReference>
<evidence type="ECO:0000256" key="4">
    <source>
        <dbReference type="ARBA" id="ARBA00023136"/>
    </source>
</evidence>
<feature type="transmembrane region" description="Helical" evidence="5">
    <location>
        <begin position="6"/>
        <end position="22"/>
    </location>
</feature>
<dbReference type="InterPro" id="IPR054851">
    <property type="entry name" value="Isoprenylcys_mtase"/>
</dbReference>
<organism evidence="6">
    <name type="scientific">Flexilinea flocculi</name>
    <dbReference type="NCBI Taxonomy" id="1678840"/>
    <lineage>
        <taxon>Bacteria</taxon>
        <taxon>Bacillati</taxon>
        <taxon>Chloroflexota</taxon>
        <taxon>Anaerolineae</taxon>
        <taxon>Anaerolineales</taxon>
        <taxon>Anaerolineaceae</taxon>
        <taxon>Flexilinea</taxon>
    </lineage>
</organism>
<dbReference type="GO" id="GO:0016020">
    <property type="term" value="C:membrane"/>
    <property type="evidence" value="ECO:0007669"/>
    <property type="project" value="UniProtKB-SubCell"/>
</dbReference>
<evidence type="ECO:0000256" key="5">
    <source>
        <dbReference type="SAM" id="Phobius"/>
    </source>
</evidence>
<protein>
    <submittedName>
        <fullName evidence="6">Protein-S-isoprenylcysteine O-methyltransferase Ste14</fullName>
    </submittedName>
</protein>
<keyword evidence="6" id="KW-0808">Transferase</keyword>
<dbReference type="Proteomes" id="UP000053370">
    <property type="component" value="Unassembled WGS sequence"/>
</dbReference>
<name>A0A0S7BT84_9CHLR</name>
<dbReference type="AlphaFoldDB" id="A0A0S7BT84"/>
<keyword evidence="6" id="KW-0489">Methyltransferase</keyword>
<dbReference type="NCBIfam" id="NF040696">
    <property type="entry name" value="isopcys_mtase"/>
    <property type="match status" value="1"/>
</dbReference>
<keyword evidence="2 5" id="KW-0812">Transmembrane</keyword>
<dbReference type="GO" id="GO:0004671">
    <property type="term" value="F:protein C-terminal S-isoprenylcysteine carboxyl O-methyltransferase activity"/>
    <property type="evidence" value="ECO:0007669"/>
    <property type="project" value="InterPro"/>
</dbReference>
<dbReference type="RefSeq" id="WP_062279337.1">
    <property type="nucleotide sequence ID" value="NZ_DF968181.1"/>
</dbReference>
<evidence type="ECO:0000313" key="7">
    <source>
        <dbReference type="Proteomes" id="UP000053370"/>
    </source>
</evidence>
<feature type="transmembrane region" description="Helical" evidence="5">
    <location>
        <begin position="73"/>
        <end position="91"/>
    </location>
</feature>
<gene>
    <name evidence="6" type="ORF">ATC1_13197</name>
</gene>
<evidence type="ECO:0000256" key="1">
    <source>
        <dbReference type="ARBA" id="ARBA00004141"/>
    </source>
</evidence>
<dbReference type="PANTHER" id="PTHR12714:SF9">
    <property type="entry name" value="PROTEIN-S-ISOPRENYLCYSTEINE O-METHYLTRANSFERASE"/>
    <property type="match status" value="1"/>
</dbReference>
<keyword evidence="3 5" id="KW-1133">Transmembrane helix</keyword>
<dbReference type="EMBL" id="DF968181">
    <property type="protein sequence ID" value="GAP40230.1"/>
    <property type="molecule type" value="Genomic_DNA"/>
</dbReference>
<evidence type="ECO:0000256" key="2">
    <source>
        <dbReference type="ARBA" id="ARBA00022692"/>
    </source>
</evidence>
<dbReference type="STRING" id="1678840.ATC1_13197"/>
<dbReference type="Pfam" id="PF04140">
    <property type="entry name" value="ICMT"/>
    <property type="match status" value="1"/>
</dbReference>
<dbReference type="OrthoDB" id="5471300at2"/>
<evidence type="ECO:0000256" key="3">
    <source>
        <dbReference type="ARBA" id="ARBA00022989"/>
    </source>
</evidence>
<reference evidence="6" key="1">
    <citation type="journal article" date="2015" name="Genome Announc.">
        <title>Draft Genome Sequence of Anaerolineae Strain TC1, a Novel Isolate from a Methanogenic Wastewater Treatment System.</title>
        <authorList>
            <person name="Matsuura N."/>
            <person name="Tourlousse D.M."/>
            <person name="Sun L."/>
            <person name="Toyonaga M."/>
            <person name="Kuroda K."/>
            <person name="Ohashi A."/>
            <person name="Cruz R."/>
            <person name="Yamaguchi T."/>
            <person name="Sekiguchi Y."/>
        </authorList>
    </citation>
    <scope>NUCLEOTIDE SEQUENCE [LARGE SCALE GENOMIC DNA]</scope>
    <source>
        <strain evidence="6">TC1</strain>
    </source>
</reference>
<keyword evidence="7" id="KW-1185">Reference proteome</keyword>
<proteinExistence type="predicted"/>
<dbReference type="Gene3D" id="1.20.120.1630">
    <property type="match status" value="1"/>
</dbReference>
<feature type="transmembrane region" description="Helical" evidence="5">
    <location>
        <begin position="131"/>
        <end position="158"/>
    </location>
</feature>
<sequence length="192" mass="22730">MGLLKIVYWAGMLIEMIIRWPLRKNWRKTPKVEKRSTLQEKILLQSLALGMLYLPVIYSVTDWLDFADYHLPGWMGGVGIYLLVCAVIIFGRAHVDLKKNWTPYQEIYQGHTMVTTGIYRYIRHPMYASQWVWCLAQILLLQNWLAGPLGLLLFIPFYRLRVKGEEKMMLDTFGNKYKDYMRRTGSIFIKMK</sequence>
<accession>A0A0S7BT84</accession>
<dbReference type="GO" id="GO:0032259">
    <property type="term" value="P:methylation"/>
    <property type="evidence" value="ECO:0007669"/>
    <property type="project" value="UniProtKB-KW"/>
</dbReference>
<comment type="subcellular location">
    <subcellularLocation>
        <location evidence="1">Membrane</location>
        <topology evidence="1">Multi-pass membrane protein</topology>
    </subcellularLocation>
</comment>